<reference evidence="1" key="1">
    <citation type="submission" date="2021-01" db="EMBL/GenBank/DDBJ databases">
        <title>Whole genome shotgun sequence of Actinocatenispora rupis NBRC 107355.</title>
        <authorList>
            <person name="Komaki H."/>
            <person name="Tamura T."/>
        </authorList>
    </citation>
    <scope>NUCLEOTIDE SEQUENCE</scope>
    <source>
        <strain evidence="1">NBRC 107355</strain>
    </source>
</reference>
<dbReference type="Proteomes" id="UP000612808">
    <property type="component" value="Unassembled WGS sequence"/>
</dbReference>
<dbReference type="EMBL" id="BOMB01000013">
    <property type="protein sequence ID" value="GID11674.1"/>
    <property type="molecule type" value="Genomic_DNA"/>
</dbReference>
<dbReference type="Gene3D" id="3.20.20.410">
    <property type="entry name" value="Protein of unknown function UPF0759"/>
    <property type="match status" value="1"/>
</dbReference>
<keyword evidence="2" id="KW-1185">Reference proteome</keyword>
<organism evidence="1 2">
    <name type="scientific">Actinocatenispora rupis</name>
    <dbReference type="NCBI Taxonomy" id="519421"/>
    <lineage>
        <taxon>Bacteria</taxon>
        <taxon>Bacillati</taxon>
        <taxon>Actinomycetota</taxon>
        <taxon>Actinomycetes</taxon>
        <taxon>Micromonosporales</taxon>
        <taxon>Micromonosporaceae</taxon>
        <taxon>Actinocatenispora</taxon>
    </lineage>
</organism>
<dbReference type="Pfam" id="PF01904">
    <property type="entry name" value="DUF72"/>
    <property type="match status" value="1"/>
</dbReference>
<dbReference type="GO" id="GO:0016301">
    <property type="term" value="F:kinase activity"/>
    <property type="evidence" value="ECO:0007669"/>
    <property type="project" value="UniProtKB-KW"/>
</dbReference>
<dbReference type="SUPFAM" id="SSF117396">
    <property type="entry name" value="TM1631-like"/>
    <property type="match status" value="1"/>
</dbReference>
<keyword evidence="1" id="KW-0418">Kinase</keyword>
<dbReference type="AlphaFoldDB" id="A0A8J3N9T9"/>
<evidence type="ECO:0000313" key="2">
    <source>
        <dbReference type="Proteomes" id="UP000612808"/>
    </source>
</evidence>
<evidence type="ECO:0000313" key="1">
    <source>
        <dbReference type="EMBL" id="GID11674.1"/>
    </source>
</evidence>
<keyword evidence="1" id="KW-0808">Transferase</keyword>
<dbReference type="RefSeq" id="WP_203657677.1">
    <property type="nucleotide sequence ID" value="NZ_BAAAZM010000001.1"/>
</dbReference>
<gene>
    <name evidence="1" type="ORF">Aru02nite_25630</name>
</gene>
<accession>A0A8J3N9T9</accession>
<dbReference type="PANTHER" id="PTHR30348">
    <property type="entry name" value="UNCHARACTERIZED PROTEIN YECE"/>
    <property type="match status" value="1"/>
</dbReference>
<dbReference type="InterPro" id="IPR002763">
    <property type="entry name" value="DUF72"/>
</dbReference>
<name>A0A8J3N9T9_9ACTN</name>
<dbReference type="InterPro" id="IPR036520">
    <property type="entry name" value="UPF0759_sf"/>
</dbReference>
<comment type="caution">
    <text evidence="1">The sequence shown here is derived from an EMBL/GenBank/DDBJ whole genome shotgun (WGS) entry which is preliminary data.</text>
</comment>
<protein>
    <submittedName>
        <fullName evidence="1">Histidine kinase</fullName>
    </submittedName>
</protein>
<dbReference type="PANTHER" id="PTHR30348:SF4">
    <property type="entry name" value="DUF72 DOMAIN-CONTAINING PROTEIN"/>
    <property type="match status" value="1"/>
</dbReference>
<sequence>MILIGTSGWQYRDWRGVLYPPGVPQRRWLEYYAERFATVELNNAFYRLPARETFAGWHDRTPAGFVVAVKASRYLTHVRRLREPADPVATLLSRAAGLGDRLGPVLLQLPPTLTADPGLLSATLDAFPAGQRVAVEPRHESWWTPEVRAVLERHGAALCWADRLGPVTPTWRTAGFGYLRLHEGSEDLWPRYPRARLRRWLDLIADTYADADTYVYFNNDPDGVAVADAVTLADLARTAGLPVTRTPTDLIRTWGE</sequence>
<proteinExistence type="predicted"/>